<dbReference type="EMBL" id="BGPR01120175">
    <property type="protein sequence ID" value="GBN17901.1"/>
    <property type="molecule type" value="Genomic_DNA"/>
</dbReference>
<feature type="compositionally biased region" description="Basic and acidic residues" evidence="1">
    <location>
        <begin position="98"/>
        <end position="109"/>
    </location>
</feature>
<evidence type="ECO:0000313" key="3">
    <source>
        <dbReference type="Proteomes" id="UP000499080"/>
    </source>
</evidence>
<feature type="region of interest" description="Disordered" evidence="1">
    <location>
        <begin position="73"/>
        <end position="109"/>
    </location>
</feature>
<protein>
    <submittedName>
        <fullName evidence="2">Uncharacterized protein</fullName>
    </submittedName>
</protein>
<dbReference type="OrthoDB" id="6077994at2759"/>
<dbReference type="AlphaFoldDB" id="A0A4Y2LSW7"/>
<evidence type="ECO:0000256" key="1">
    <source>
        <dbReference type="SAM" id="MobiDB-lite"/>
    </source>
</evidence>
<feature type="non-terminal residue" evidence="2">
    <location>
        <position position="1"/>
    </location>
</feature>
<comment type="caution">
    <text evidence="2">The sequence shown here is derived from an EMBL/GenBank/DDBJ whole genome shotgun (WGS) entry which is preliminary data.</text>
</comment>
<organism evidence="2 3">
    <name type="scientific">Araneus ventricosus</name>
    <name type="common">Orbweaver spider</name>
    <name type="synonym">Epeira ventricosa</name>
    <dbReference type="NCBI Taxonomy" id="182803"/>
    <lineage>
        <taxon>Eukaryota</taxon>
        <taxon>Metazoa</taxon>
        <taxon>Ecdysozoa</taxon>
        <taxon>Arthropoda</taxon>
        <taxon>Chelicerata</taxon>
        <taxon>Arachnida</taxon>
        <taxon>Araneae</taxon>
        <taxon>Araneomorphae</taxon>
        <taxon>Entelegynae</taxon>
        <taxon>Araneoidea</taxon>
        <taxon>Araneidae</taxon>
        <taxon>Araneus</taxon>
    </lineage>
</organism>
<sequence>VKSLLDIPNFIFNKPITPVATVAGTPGVPMELQKLTLDAPKANPTRASQDSGISSEAVSDDFLNCSTTSFVVGGGPFPGKSSDSELSDTYTPPLSPEVKTRKSKAEAEA</sequence>
<gene>
    <name evidence="2" type="ORF">AVEN_241888_1</name>
</gene>
<name>A0A4Y2LSW7_ARAVE</name>
<proteinExistence type="predicted"/>
<dbReference type="Proteomes" id="UP000499080">
    <property type="component" value="Unassembled WGS sequence"/>
</dbReference>
<reference evidence="2 3" key="1">
    <citation type="journal article" date="2019" name="Sci. Rep.">
        <title>Orb-weaving spider Araneus ventricosus genome elucidates the spidroin gene catalogue.</title>
        <authorList>
            <person name="Kono N."/>
            <person name="Nakamura H."/>
            <person name="Ohtoshi R."/>
            <person name="Moran D.A.P."/>
            <person name="Shinohara A."/>
            <person name="Yoshida Y."/>
            <person name="Fujiwara M."/>
            <person name="Mori M."/>
            <person name="Tomita M."/>
            <person name="Arakawa K."/>
        </authorList>
    </citation>
    <scope>NUCLEOTIDE SEQUENCE [LARGE SCALE GENOMIC DNA]</scope>
</reference>
<keyword evidence="3" id="KW-1185">Reference proteome</keyword>
<accession>A0A4Y2LSW7</accession>
<evidence type="ECO:0000313" key="2">
    <source>
        <dbReference type="EMBL" id="GBN17901.1"/>
    </source>
</evidence>